<protein>
    <submittedName>
        <fullName evidence="1">Uncharacterized protein</fullName>
    </submittedName>
</protein>
<sequence length="124" mass="14236">EESLTIFLDKQKLNKKSEGNSNSSVVSLELLHQLAASYFTDRESTLRRLHHLQIATSAIKVLHLFTQHMNLEYSSKFIIFASVPCQKNAYFSMLLIHYIVNANAVFICQTHIYLPFLGFTTNEL</sequence>
<keyword evidence="2" id="KW-1185">Reference proteome</keyword>
<name>A0ABV0R952_9TELE</name>
<organism evidence="1 2">
    <name type="scientific">Xenoophorus captivus</name>
    <dbReference type="NCBI Taxonomy" id="1517983"/>
    <lineage>
        <taxon>Eukaryota</taxon>
        <taxon>Metazoa</taxon>
        <taxon>Chordata</taxon>
        <taxon>Craniata</taxon>
        <taxon>Vertebrata</taxon>
        <taxon>Euteleostomi</taxon>
        <taxon>Actinopterygii</taxon>
        <taxon>Neopterygii</taxon>
        <taxon>Teleostei</taxon>
        <taxon>Neoteleostei</taxon>
        <taxon>Acanthomorphata</taxon>
        <taxon>Ovalentaria</taxon>
        <taxon>Atherinomorphae</taxon>
        <taxon>Cyprinodontiformes</taxon>
        <taxon>Goodeidae</taxon>
        <taxon>Xenoophorus</taxon>
    </lineage>
</organism>
<dbReference type="PANTHER" id="PTHR15564">
    <property type="entry name" value="MACPF DOMAIN-CONTAINING PROTEIN"/>
    <property type="match status" value="1"/>
</dbReference>
<dbReference type="Proteomes" id="UP001434883">
    <property type="component" value="Unassembled WGS sequence"/>
</dbReference>
<accession>A0ABV0R952</accession>
<proteinExistence type="predicted"/>
<feature type="non-terminal residue" evidence="1">
    <location>
        <position position="1"/>
    </location>
</feature>
<dbReference type="PANTHER" id="PTHR15564:SF4">
    <property type="entry name" value="BMP_RETINOIC ACID-INDUCIBLE NEURAL-SPECIFIC PROTEIN 2"/>
    <property type="match status" value="1"/>
</dbReference>
<evidence type="ECO:0000313" key="2">
    <source>
        <dbReference type="Proteomes" id="UP001434883"/>
    </source>
</evidence>
<reference evidence="1 2" key="1">
    <citation type="submission" date="2021-06" db="EMBL/GenBank/DDBJ databases">
        <authorList>
            <person name="Palmer J.M."/>
        </authorList>
    </citation>
    <scope>NUCLEOTIDE SEQUENCE [LARGE SCALE GENOMIC DNA]</scope>
    <source>
        <strain evidence="1 2">XC_2019</strain>
        <tissue evidence="1">Muscle</tissue>
    </source>
</reference>
<dbReference type="InterPro" id="IPR033237">
    <property type="entry name" value="BRINP"/>
</dbReference>
<dbReference type="EMBL" id="JAHRIN010037007">
    <property type="protein sequence ID" value="MEQ2204647.1"/>
    <property type="molecule type" value="Genomic_DNA"/>
</dbReference>
<gene>
    <name evidence="1" type="ORF">XENOCAPTIV_016372</name>
</gene>
<comment type="caution">
    <text evidence="1">The sequence shown here is derived from an EMBL/GenBank/DDBJ whole genome shotgun (WGS) entry which is preliminary data.</text>
</comment>
<evidence type="ECO:0000313" key="1">
    <source>
        <dbReference type="EMBL" id="MEQ2204647.1"/>
    </source>
</evidence>